<evidence type="ECO:0000256" key="2">
    <source>
        <dbReference type="ARBA" id="ARBA00004236"/>
    </source>
</evidence>
<reference evidence="15 16" key="1">
    <citation type="submission" date="2019-02" db="EMBL/GenBank/DDBJ databases">
        <title>Draft genome sequences of novel Actinobacteria.</title>
        <authorList>
            <person name="Sahin N."/>
            <person name="Ay H."/>
            <person name="Saygin H."/>
        </authorList>
    </citation>
    <scope>NUCLEOTIDE SEQUENCE [LARGE SCALE GENOMIC DNA]</scope>
    <source>
        <strain evidence="15 16">8K307</strain>
    </source>
</reference>
<dbReference type="InterPro" id="IPR036890">
    <property type="entry name" value="HATPase_C_sf"/>
</dbReference>
<feature type="transmembrane region" description="Helical" evidence="12">
    <location>
        <begin position="89"/>
        <end position="112"/>
    </location>
</feature>
<dbReference type="CDD" id="cd00082">
    <property type="entry name" value="HisKA"/>
    <property type="match status" value="1"/>
</dbReference>
<dbReference type="Proteomes" id="UP000295217">
    <property type="component" value="Unassembled WGS sequence"/>
</dbReference>
<evidence type="ECO:0000259" key="14">
    <source>
        <dbReference type="PROSITE" id="PS50885"/>
    </source>
</evidence>
<dbReference type="InterPro" id="IPR050428">
    <property type="entry name" value="TCS_sensor_his_kinase"/>
</dbReference>
<dbReference type="Gene3D" id="1.10.287.130">
    <property type="match status" value="1"/>
</dbReference>
<evidence type="ECO:0000256" key="7">
    <source>
        <dbReference type="ARBA" id="ARBA00022777"/>
    </source>
</evidence>
<evidence type="ECO:0000256" key="11">
    <source>
        <dbReference type="SAM" id="MobiDB-lite"/>
    </source>
</evidence>
<dbReference type="InterPro" id="IPR003660">
    <property type="entry name" value="HAMP_dom"/>
</dbReference>
<dbReference type="SUPFAM" id="SSF47384">
    <property type="entry name" value="Homodimeric domain of signal transducing histidine kinase"/>
    <property type="match status" value="1"/>
</dbReference>
<dbReference type="PANTHER" id="PTHR45436">
    <property type="entry name" value="SENSOR HISTIDINE KINASE YKOH"/>
    <property type="match status" value="1"/>
</dbReference>
<evidence type="ECO:0000313" key="15">
    <source>
        <dbReference type="EMBL" id="TDD66729.1"/>
    </source>
</evidence>
<dbReference type="InterPro" id="IPR003661">
    <property type="entry name" value="HisK_dim/P_dom"/>
</dbReference>
<dbReference type="InterPro" id="IPR005467">
    <property type="entry name" value="His_kinase_dom"/>
</dbReference>
<dbReference type="GO" id="GO:0000155">
    <property type="term" value="F:phosphorelay sensor kinase activity"/>
    <property type="evidence" value="ECO:0007669"/>
    <property type="project" value="InterPro"/>
</dbReference>
<dbReference type="EC" id="2.7.13.3" evidence="3"/>
<comment type="caution">
    <text evidence="15">The sequence shown here is derived from an EMBL/GenBank/DDBJ whole genome shotgun (WGS) entry which is preliminary data.</text>
</comment>
<dbReference type="InterPro" id="IPR004358">
    <property type="entry name" value="Sig_transdc_His_kin-like_C"/>
</dbReference>
<evidence type="ECO:0000256" key="3">
    <source>
        <dbReference type="ARBA" id="ARBA00012438"/>
    </source>
</evidence>
<dbReference type="Pfam" id="PF00672">
    <property type="entry name" value="HAMP"/>
    <property type="match status" value="1"/>
</dbReference>
<evidence type="ECO:0000256" key="6">
    <source>
        <dbReference type="ARBA" id="ARBA00022692"/>
    </source>
</evidence>
<dbReference type="CDD" id="cd06225">
    <property type="entry name" value="HAMP"/>
    <property type="match status" value="1"/>
</dbReference>
<dbReference type="RefSeq" id="WP_132105341.1">
    <property type="nucleotide sequence ID" value="NZ_SMLB01000036.1"/>
</dbReference>
<dbReference type="InterPro" id="IPR003594">
    <property type="entry name" value="HATPase_dom"/>
</dbReference>
<evidence type="ECO:0000256" key="12">
    <source>
        <dbReference type="SAM" id="Phobius"/>
    </source>
</evidence>
<keyword evidence="16" id="KW-1185">Reference proteome</keyword>
<dbReference type="Gene3D" id="6.10.340.10">
    <property type="match status" value="1"/>
</dbReference>
<dbReference type="SUPFAM" id="SSF55874">
    <property type="entry name" value="ATPase domain of HSP90 chaperone/DNA topoisomerase II/histidine kinase"/>
    <property type="match status" value="1"/>
</dbReference>
<keyword evidence="6 12" id="KW-0812">Transmembrane</keyword>
<protein>
    <recommendedName>
        <fullName evidence="3">histidine kinase</fullName>
        <ecNumber evidence="3">2.7.13.3</ecNumber>
    </recommendedName>
</protein>
<evidence type="ECO:0000256" key="4">
    <source>
        <dbReference type="ARBA" id="ARBA00022553"/>
    </source>
</evidence>
<evidence type="ECO:0000256" key="1">
    <source>
        <dbReference type="ARBA" id="ARBA00000085"/>
    </source>
</evidence>
<dbReference type="SMART" id="SM00387">
    <property type="entry name" value="HATPase_c"/>
    <property type="match status" value="1"/>
</dbReference>
<evidence type="ECO:0000256" key="5">
    <source>
        <dbReference type="ARBA" id="ARBA00022679"/>
    </source>
</evidence>
<feature type="transmembrane region" description="Helical" evidence="12">
    <location>
        <begin position="20"/>
        <end position="40"/>
    </location>
</feature>
<dbReference type="CDD" id="cd00075">
    <property type="entry name" value="HATPase"/>
    <property type="match status" value="1"/>
</dbReference>
<feature type="domain" description="Histidine kinase" evidence="13">
    <location>
        <begin position="174"/>
        <end position="386"/>
    </location>
</feature>
<keyword evidence="4" id="KW-0597">Phosphoprotein</keyword>
<dbReference type="PANTHER" id="PTHR45436:SF5">
    <property type="entry name" value="SENSOR HISTIDINE KINASE TRCS"/>
    <property type="match status" value="1"/>
</dbReference>
<dbReference type="PROSITE" id="PS50885">
    <property type="entry name" value="HAMP"/>
    <property type="match status" value="1"/>
</dbReference>
<comment type="catalytic activity">
    <reaction evidence="1">
        <text>ATP + protein L-histidine = ADP + protein N-phospho-L-histidine.</text>
        <dbReference type="EC" id="2.7.13.3"/>
    </reaction>
</comment>
<feature type="region of interest" description="Disordered" evidence="11">
    <location>
        <begin position="49"/>
        <end position="69"/>
    </location>
</feature>
<evidence type="ECO:0000313" key="16">
    <source>
        <dbReference type="Proteomes" id="UP000295217"/>
    </source>
</evidence>
<sequence length="386" mass="40367">MTGRRPAWRRPTVRLRLTLLYAGLFLATGAALIGLVYVLVAQGPLLGSPPEPDPPAADGLTGGAVPPPELAGELREQAERQRAADLRRLLTASSIALTALTGGSLLLGWVVAGRVLRPLGAMTAKVRRISADALDQRLAATGPDDELTELAGTFDDLLARLESAFAAQRRFVAHASHELRTPLTLQRAVVDVTLADPDASATTLRAALDRVRAAGQRQERIIDALLTLARSQPGLLDQQPLDLAVPVRAVVRELTAEAAARGVEIDAALDPAPASGDAELAERLVRNLLDNAVRHNVPGGWVRASTAASADGATLRVVNSGPVVRADAVPALYEPFQRLGGDRGADDGLGLGLSIAAAVVEAHGGELTTVARVEGGLDLTVRLPRP</sequence>
<dbReference type="AlphaFoldDB" id="A0A4R5A7D6"/>
<evidence type="ECO:0000256" key="9">
    <source>
        <dbReference type="ARBA" id="ARBA00023012"/>
    </source>
</evidence>
<dbReference type="SMART" id="SM00304">
    <property type="entry name" value="HAMP"/>
    <property type="match status" value="1"/>
</dbReference>
<evidence type="ECO:0000256" key="10">
    <source>
        <dbReference type="ARBA" id="ARBA00023136"/>
    </source>
</evidence>
<keyword evidence="10 12" id="KW-0472">Membrane</keyword>
<dbReference type="SMART" id="SM00388">
    <property type="entry name" value="HisKA"/>
    <property type="match status" value="1"/>
</dbReference>
<dbReference type="Gene3D" id="3.30.565.10">
    <property type="entry name" value="Histidine kinase-like ATPase, C-terminal domain"/>
    <property type="match status" value="1"/>
</dbReference>
<gene>
    <name evidence="15" type="ORF">E1262_21390</name>
</gene>
<dbReference type="GO" id="GO:0005886">
    <property type="term" value="C:plasma membrane"/>
    <property type="evidence" value="ECO:0007669"/>
    <property type="project" value="UniProtKB-SubCell"/>
</dbReference>
<proteinExistence type="predicted"/>
<evidence type="ECO:0000256" key="8">
    <source>
        <dbReference type="ARBA" id="ARBA00022989"/>
    </source>
</evidence>
<dbReference type="PRINTS" id="PR00344">
    <property type="entry name" value="BCTRLSENSOR"/>
</dbReference>
<comment type="subcellular location">
    <subcellularLocation>
        <location evidence="2">Cell membrane</location>
    </subcellularLocation>
</comment>
<dbReference type="InterPro" id="IPR036097">
    <property type="entry name" value="HisK_dim/P_sf"/>
</dbReference>
<dbReference type="Pfam" id="PF02518">
    <property type="entry name" value="HATPase_c"/>
    <property type="match status" value="1"/>
</dbReference>
<accession>A0A4R5A7D6</accession>
<keyword evidence="7 15" id="KW-0418">Kinase</keyword>
<dbReference type="SUPFAM" id="SSF158472">
    <property type="entry name" value="HAMP domain-like"/>
    <property type="match status" value="1"/>
</dbReference>
<evidence type="ECO:0000259" key="13">
    <source>
        <dbReference type="PROSITE" id="PS50109"/>
    </source>
</evidence>
<dbReference type="Pfam" id="PF00512">
    <property type="entry name" value="HisKA"/>
    <property type="match status" value="1"/>
</dbReference>
<name>A0A4R5A7D6_9ACTN</name>
<dbReference type="OrthoDB" id="9786919at2"/>
<keyword evidence="5" id="KW-0808">Transferase</keyword>
<dbReference type="PROSITE" id="PS50109">
    <property type="entry name" value="HIS_KIN"/>
    <property type="match status" value="1"/>
</dbReference>
<organism evidence="15 16">
    <name type="scientific">Jiangella aurantiaca</name>
    <dbReference type="NCBI Taxonomy" id="2530373"/>
    <lineage>
        <taxon>Bacteria</taxon>
        <taxon>Bacillati</taxon>
        <taxon>Actinomycetota</taxon>
        <taxon>Actinomycetes</taxon>
        <taxon>Jiangellales</taxon>
        <taxon>Jiangellaceae</taxon>
        <taxon>Jiangella</taxon>
    </lineage>
</organism>
<keyword evidence="9" id="KW-0902">Two-component regulatory system</keyword>
<feature type="domain" description="HAMP" evidence="14">
    <location>
        <begin position="113"/>
        <end position="166"/>
    </location>
</feature>
<dbReference type="EMBL" id="SMLB01000036">
    <property type="protein sequence ID" value="TDD66729.1"/>
    <property type="molecule type" value="Genomic_DNA"/>
</dbReference>
<keyword evidence="8 12" id="KW-1133">Transmembrane helix</keyword>